<feature type="transmembrane region" description="Helical" evidence="6">
    <location>
        <begin position="6"/>
        <end position="27"/>
    </location>
</feature>
<proteinExistence type="inferred from homology"/>
<organism evidence="7 8">
    <name type="scientific">Aspergillus keveii</name>
    <dbReference type="NCBI Taxonomy" id="714993"/>
    <lineage>
        <taxon>Eukaryota</taxon>
        <taxon>Fungi</taxon>
        <taxon>Dikarya</taxon>
        <taxon>Ascomycota</taxon>
        <taxon>Pezizomycotina</taxon>
        <taxon>Eurotiomycetes</taxon>
        <taxon>Eurotiomycetidae</taxon>
        <taxon>Eurotiales</taxon>
        <taxon>Aspergillaceae</taxon>
        <taxon>Aspergillus</taxon>
        <taxon>Aspergillus subgen. Nidulantes</taxon>
    </lineage>
</organism>
<evidence type="ECO:0000313" key="7">
    <source>
        <dbReference type="EMBL" id="KAL2783254.1"/>
    </source>
</evidence>
<keyword evidence="5" id="KW-0503">Monooxygenase</keyword>
<keyword evidence="4 5" id="KW-0408">Iron</keyword>
<sequence>MLIAILPNFIYLGPLLILGTWAVWKIIAHIEFNRKYRLPNVVPGLPLLGNIHQLPSKDACLHFEQLAKKYGEMFTIQIGGTYWLFLNSRRVASELLEKRAAKYSSRMNLPMGYDLVSNQKRTLLMPYGDLWRRERKIMHQILNVSQLTTFEQFQDIESRALLYNYIQSPDKWWKAHANFSGSIIMSVVFGRRTHLEDPNMAASLAVSEEFVQFLEPGRALVDVFPFLLKVPWAKSLQPWRWYGDDLYRRTRNIYKKEMDDLYERRRLGTQKPCFMSQFVDMKHDQEFSEDERLYIAGTLMEAGTDTTRVSLHQCVAGALLWPDWVERACKQLDEVCGANAERLPDARDTAALPIIRGAVKESVRWKPTIGSTGIPHALSEDDEYQGYKIPAGTVVTYNHWAIANSPDEYDEPERFWPERFLDADLDKPPKGHLGFGSGRRVCVGYNVAVTNMFIALARLLYCFEFERVPGVNIDGSRPLPPKTDGPPFHVKIKVRSEAHRQLIERECKGAVMTPNEKSDQL</sequence>
<dbReference type="InterPro" id="IPR050364">
    <property type="entry name" value="Cytochrome_P450_fung"/>
</dbReference>
<reference evidence="7 8" key="1">
    <citation type="submission" date="2024-07" db="EMBL/GenBank/DDBJ databases">
        <title>Section-level genome sequencing and comparative genomics of Aspergillus sections Usti and Cavernicolus.</title>
        <authorList>
            <consortium name="Lawrence Berkeley National Laboratory"/>
            <person name="Nybo J.L."/>
            <person name="Vesth T.C."/>
            <person name="Theobald S."/>
            <person name="Frisvad J.C."/>
            <person name="Larsen T.O."/>
            <person name="Kjaerboelling I."/>
            <person name="Rothschild-Mancinelli K."/>
            <person name="Lyhne E.K."/>
            <person name="Kogle M.E."/>
            <person name="Barry K."/>
            <person name="Clum A."/>
            <person name="Na H."/>
            <person name="Ledsgaard L."/>
            <person name="Lin J."/>
            <person name="Lipzen A."/>
            <person name="Kuo A."/>
            <person name="Riley R."/>
            <person name="Mondo S."/>
            <person name="Labutti K."/>
            <person name="Haridas S."/>
            <person name="Pangalinan J."/>
            <person name="Salamov A.A."/>
            <person name="Simmons B.A."/>
            <person name="Magnuson J.K."/>
            <person name="Chen J."/>
            <person name="Drula E."/>
            <person name="Henrissat B."/>
            <person name="Wiebenga A."/>
            <person name="Lubbers R.J."/>
            <person name="Gomes A.C."/>
            <person name="Makela M.R."/>
            <person name="Stajich J."/>
            <person name="Grigoriev I.V."/>
            <person name="Mortensen U.H."/>
            <person name="De Vries R.P."/>
            <person name="Baker S.E."/>
            <person name="Andersen M.R."/>
        </authorList>
    </citation>
    <scope>NUCLEOTIDE SEQUENCE [LARGE SCALE GENOMIC DNA]</scope>
    <source>
        <strain evidence="7 8">CBS 209.92</strain>
    </source>
</reference>
<evidence type="ECO:0000256" key="6">
    <source>
        <dbReference type="SAM" id="Phobius"/>
    </source>
</evidence>
<evidence type="ECO:0000256" key="1">
    <source>
        <dbReference type="ARBA" id="ARBA00010617"/>
    </source>
</evidence>
<keyword evidence="2 5" id="KW-0479">Metal-binding</keyword>
<dbReference type="PRINTS" id="PR00463">
    <property type="entry name" value="EP450I"/>
</dbReference>
<dbReference type="InterPro" id="IPR002401">
    <property type="entry name" value="Cyt_P450_E_grp-I"/>
</dbReference>
<evidence type="ECO:0000313" key="8">
    <source>
        <dbReference type="Proteomes" id="UP001610563"/>
    </source>
</evidence>
<protein>
    <submittedName>
        <fullName evidence="7">Cytochrome P450</fullName>
    </submittedName>
</protein>
<dbReference type="InterPro" id="IPR001128">
    <property type="entry name" value="Cyt_P450"/>
</dbReference>
<evidence type="ECO:0000256" key="4">
    <source>
        <dbReference type="ARBA" id="ARBA00023004"/>
    </source>
</evidence>
<dbReference type="PROSITE" id="PS00086">
    <property type="entry name" value="CYTOCHROME_P450"/>
    <property type="match status" value="1"/>
</dbReference>
<dbReference type="CDD" id="cd11065">
    <property type="entry name" value="CYP64-like"/>
    <property type="match status" value="1"/>
</dbReference>
<comment type="caution">
    <text evidence="7">The sequence shown here is derived from an EMBL/GenBank/DDBJ whole genome shotgun (WGS) entry which is preliminary data.</text>
</comment>
<dbReference type="Proteomes" id="UP001610563">
    <property type="component" value="Unassembled WGS sequence"/>
</dbReference>
<dbReference type="InterPro" id="IPR017972">
    <property type="entry name" value="Cyt_P450_CS"/>
</dbReference>
<dbReference type="Gene3D" id="1.10.630.10">
    <property type="entry name" value="Cytochrome P450"/>
    <property type="match status" value="1"/>
</dbReference>
<name>A0ABR4FJ38_9EURO</name>
<keyword evidence="6" id="KW-0812">Transmembrane</keyword>
<comment type="similarity">
    <text evidence="1 5">Belongs to the cytochrome P450 family.</text>
</comment>
<evidence type="ECO:0000256" key="2">
    <source>
        <dbReference type="ARBA" id="ARBA00022723"/>
    </source>
</evidence>
<dbReference type="PANTHER" id="PTHR46300">
    <property type="entry name" value="P450, PUTATIVE (EUROFUNG)-RELATED-RELATED"/>
    <property type="match status" value="1"/>
</dbReference>
<keyword evidence="6" id="KW-0472">Membrane</keyword>
<evidence type="ECO:0000256" key="5">
    <source>
        <dbReference type="RuleBase" id="RU000461"/>
    </source>
</evidence>
<keyword evidence="8" id="KW-1185">Reference proteome</keyword>
<gene>
    <name evidence="7" type="ORF">BJX66DRAFT_318899</name>
</gene>
<keyword evidence="3 5" id="KW-0560">Oxidoreductase</keyword>
<dbReference type="SUPFAM" id="SSF48264">
    <property type="entry name" value="Cytochrome P450"/>
    <property type="match status" value="1"/>
</dbReference>
<dbReference type="PANTHER" id="PTHR46300:SF12">
    <property type="entry name" value="P450, PUTATIVE (EUROFUNG)-RELATED"/>
    <property type="match status" value="1"/>
</dbReference>
<keyword evidence="6" id="KW-1133">Transmembrane helix</keyword>
<dbReference type="EMBL" id="JBFTWV010000252">
    <property type="protein sequence ID" value="KAL2783254.1"/>
    <property type="molecule type" value="Genomic_DNA"/>
</dbReference>
<evidence type="ECO:0000256" key="3">
    <source>
        <dbReference type="ARBA" id="ARBA00023002"/>
    </source>
</evidence>
<dbReference type="Pfam" id="PF00067">
    <property type="entry name" value="p450"/>
    <property type="match status" value="1"/>
</dbReference>
<dbReference type="InterPro" id="IPR036396">
    <property type="entry name" value="Cyt_P450_sf"/>
</dbReference>
<keyword evidence="5" id="KW-0349">Heme</keyword>
<accession>A0ABR4FJ38</accession>